<reference evidence="11" key="1">
    <citation type="submission" date="2025-08" db="UniProtKB">
        <authorList>
            <consortium name="RefSeq"/>
        </authorList>
    </citation>
    <scope>IDENTIFICATION</scope>
    <source>
        <tissue evidence="11">Gonads</tissue>
    </source>
</reference>
<dbReference type="OrthoDB" id="65740at2759"/>
<dbReference type="PROSITE" id="PS00640">
    <property type="entry name" value="THIOL_PROTEASE_ASN"/>
    <property type="match status" value="1"/>
</dbReference>
<feature type="domain" description="Cathepsin propeptide inhibitor" evidence="9">
    <location>
        <begin position="240"/>
        <end position="296"/>
    </location>
</feature>
<dbReference type="PRINTS" id="PR00705">
    <property type="entry name" value="PAPAIN"/>
</dbReference>
<proteinExistence type="inferred from homology"/>
<evidence type="ECO:0000256" key="6">
    <source>
        <dbReference type="ARBA" id="ARBA00023157"/>
    </source>
</evidence>
<dbReference type="InterPro" id="IPR013201">
    <property type="entry name" value="Prot_inhib_I29"/>
</dbReference>
<name>A0A1S3KEH6_LINAN</name>
<dbReference type="InterPro" id="IPR000668">
    <property type="entry name" value="Peptidase_C1A_C"/>
</dbReference>
<organism evidence="10 11">
    <name type="scientific">Lingula anatina</name>
    <name type="common">Brachiopod</name>
    <name type="synonym">Lingula unguis</name>
    <dbReference type="NCBI Taxonomy" id="7574"/>
    <lineage>
        <taxon>Eukaryota</taxon>
        <taxon>Metazoa</taxon>
        <taxon>Spiralia</taxon>
        <taxon>Lophotrochozoa</taxon>
        <taxon>Brachiopoda</taxon>
        <taxon>Linguliformea</taxon>
        <taxon>Lingulata</taxon>
        <taxon>Lingulida</taxon>
        <taxon>Linguloidea</taxon>
        <taxon>Lingulidae</taxon>
        <taxon>Lingula</taxon>
    </lineage>
</organism>
<dbReference type="PANTHER" id="PTHR12411">
    <property type="entry name" value="CYSTEINE PROTEASE FAMILY C1-RELATED"/>
    <property type="match status" value="1"/>
</dbReference>
<feature type="signal peptide" evidence="7">
    <location>
        <begin position="1"/>
        <end position="19"/>
    </location>
</feature>
<dbReference type="PROSITE" id="PS00139">
    <property type="entry name" value="THIOL_PROTEASE_CYS"/>
    <property type="match status" value="1"/>
</dbReference>
<feature type="domain" description="Peptidase C1A papain C-terminal" evidence="8">
    <location>
        <begin position="324"/>
        <end position="541"/>
    </location>
</feature>
<keyword evidence="7" id="KW-0732">Signal</keyword>
<evidence type="ECO:0000259" key="9">
    <source>
        <dbReference type="SMART" id="SM00848"/>
    </source>
</evidence>
<dbReference type="SUPFAM" id="SSF54001">
    <property type="entry name" value="Cysteine proteinases"/>
    <property type="match status" value="1"/>
</dbReference>
<dbReference type="RefSeq" id="XP_013420646.1">
    <property type="nucleotide sequence ID" value="XM_013565192.1"/>
</dbReference>
<dbReference type="KEGG" id="lak:106180980"/>
<protein>
    <submittedName>
        <fullName evidence="11">Digestive cysteine proteinase 1-like</fullName>
    </submittedName>
</protein>
<evidence type="ECO:0000256" key="5">
    <source>
        <dbReference type="ARBA" id="ARBA00023145"/>
    </source>
</evidence>
<evidence type="ECO:0000313" key="11">
    <source>
        <dbReference type="RefSeq" id="XP_013420646.1"/>
    </source>
</evidence>
<dbReference type="InterPro" id="IPR000169">
    <property type="entry name" value="Pept_cys_AS"/>
</dbReference>
<evidence type="ECO:0000256" key="3">
    <source>
        <dbReference type="ARBA" id="ARBA00022801"/>
    </source>
</evidence>
<dbReference type="GO" id="GO:0008234">
    <property type="term" value="F:cysteine-type peptidase activity"/>
    <property type="evidence" value="ECO:0007669"/>
    <property type="project" value="UniProtKB-KW"/>
</dbReference>
<dbReference type="GeneID" id="106180980"/>
<dbReference type="InterPro" id="IPR038765">
    <property type="entry name" value="Papain-like_cys_pep_sf"/>
</dbReference>
<keyword evidence="4" id="KW-0788">Thiol protease</keyword>
<dbReference type="SMART" id="SM00848">
    <property type="entry name" value="Inhibitor_I29"/>
    <property type="match status" value="1"/>
</dbReference>
<evidence type="ECO:0000313" key="10">
    <source>
        <dbReference type="Proteomes" id="UP000085678"/>
    </source>
</evidence>
<keyword evidence="2" id="KW-0645">Protease</keyword>
<comment type="similarity">
    <text evidence="1">Belongs to the peptidase C1 family.</text>
</comment>
<keyword evidence="3" id="KW-0378">Hydrolase</keyword>
<dbReference type="InParanoid" id="A0A1S3KEH6"/>
<dbReference type="Proteomes" id="UP000085678">
    <property type="component" value="Unplaced"/>
</dbReference>
<dbReference type="SMART" id="SM00645">
    <property type="entry name" value="Pept_C1"/>
    <property type="match status" value="1"/>
</dbReference>
<sequence length="542" mass="61970">MAWRIAYLVFAGFLGTCLGAAPTKPSIAKAYQVGGMLQLPYAEIKEPFYAYYDGHNNRTRIDYYSGMSKMYQRGDLKKSYSVVFTSYSDDKLNQLTCFESGGMPQLQSVFPDLTNFTLYAKGQPHPTGANITVDAWRFVMTVGKKKNTYTFYVDSKKQIPVRYEMFGYDTLMGSHYDKYYIDYHGYLEYTNTSLNVSVFQPTVKNCSVGYTQTKNSEKRILMNPMREYVHHDDLHIHEMFEDFKKTYQRNFMTIKEHETRKFNFRHNVRFIHSKNRAGLSYKVAVNHLADRSPWEMKKMRGRLYKPGYNGGLPFNKKMYESIKLPSQVDWRNYGAVTPVKDQAVCGSCWSFGTTGTLEGTYFLMTGKLLKLSQQELIDCSWGEGNMGCDGGDDFLAYQWIRKHGGLTTEEIYGSYMAVDGKCHWKTNGTRVQIKVWYNVTSGDSDALKMALAKHGPISVAIDASHKSFSFYSNGVYYEPKCGNAPEQLDHAVLAVGYGTMNGKAYWLVKNSWSTYWGNDGYVLMAQKDNNCGVETDPTFVTM</sequence>
<dbReference type="STRING" id="7574.A0A1S3KEH6"/>
<dbReference type="PROSITE" id="PS00639">
    <property type="entry name" value="THIOL_PROTEASE_HIS"/>
    <property type="match status" value="1"/>
</dbReference>
<evidence type="ECO:0000256" key="1">
    <source>
        <dbReference type="ARBA" id="ARBA00008455"/>
    </source>
</evidence>
<keyword evidence="5" id="KW-0865">Zymogen</keyword>
<dbReference type="Pfam" id="PF08246">
    <property type="entry name" value="Inhibitor_I29"/>
    <property type="match status" value="1"/>
</dbReference>
<feature type="chain" id="PRO_5018783886" evidence="7">
    <location>
        <begin position="20"/>
        <end position="542"/>
    </location>
</feature>
<gene>
    <name evidence="11" type="primary">LOC106180980</name>
</gene>
<dbReference type="AlphaFoldDB" id="A0A1S3KEH6"/>
<dbReference type="FunFam" id="3.90.70.10:FF:000087">
    <property type="entry name" value="Counting factor associated protein D"/>
    <property type="match status" value="1"/>
</dbReference>
<evidence type="ECO:0000256" key="4">
    <source>
        <dbReference type="ARBA" id="ARBA00022807"/>
    </source>
</evidence>
<dbReference type="InterPro" id="IPR025661">
    <property type="entry name" value="Pept_asp_AS"/>
</dbReference>
<evidence type="ECO:0000259" key="8">
    <source>
        <dbReference type="SMART" id="SM00645"/>
    </source>
</evidence>
<dbReference type="Gene3D" id="3.90.70.10">
    <property type="entry name" value="Cysteine proteinases"/>
    <property type="match status" value="1"/>
</dbReference>
<dbReference type="GO" id="GO:0006508">
    <property type="term" value="P:proteolysis"/>
    <property type="evidence" value="ECO:0007669"/>
    <property type="project" value="UniProtKB-KW"/>
</dbReference>
<dbReference type="InterPro" id="IPR039417">
    <property type="entry name" value="Peptidase_C1A_papain-like"/>
</dbReference>
<keyword evidence="6" id="KW-1015">Disulfide bond</keyword>
<evidence type="ECO:0000256" key="2">
    <source>
        <dbReference type="ARBA" id="ARBA00022670"/>
    </source>
</evidence>
<dbReference type="InterPro" id="IPR025660">
    <property type="entry name" value="Pept_his_AS"/>
</dbReference>
<dbReference type="CDD" id="cd02248">
    <property type="entry name" value="Peptidase_C1A"/>
    <property type="match status" value="1"/>
</dbReference>
<accession>A0A1S3KEH6</accession>
<keyword evidence="10" id="KW-1185">Reference proteome</keyword>
<dbReference type="InterPro" id="IPR013128">
    <property type="entry name" value="Peptidase_C1A"/>
</dbReference>
<dbReference type="Pfam" id="PF00112">
    <property type="entry name" value="Peptidase_C1"/>
    <property type="match status" value="1"/>
</dbReference>
<dbReference type="FunCoup" id="A0A1S3KEH6">
    <property type="interactions" value="53"/>
</dbReference>
<evidence type="ECO:0000256" key="7">
    <source>
        <dbReference type="SAM" id="SignalP"/>
    </source>
</evidence>
<dbReference type="OMA" id="YEIDYTS"/>